<dbReference type="EMBL" id="JAZAQF010000086">
    <property type="protein sequence ID" value="MFG3819154.1"/>
    <property type="molecule type" value="Genomic_DNA"/>
</dbReference>
<accession>A0ABW7CDF1</accession>
<sequence length="283" mass="31379">MTTSGMKTCPVSPAPARTGAKSIAEIAPAILQHLNHGTLEAVTLTEVLAIDHGQLLRAIAPDVGAPILEQVTAHSHLKIKARMQIVGQLLLDRYGLAGSERFATHRSDTARSWAAMMVGLAPGLSLPDRLAQIANLADDPNANVREWAWMALRPHAAHQLELAVTQLIPWTLHPSANLRRFATELTRPRGVWCAHIQALKREPSLGLPLLEPLRADPARYVQNSVANWLNDAAKSQPQFVWDCCQRWQRESATRATAYICRRALRGLLDRDWQDDRTFTDRAS</sequence>
<protein>
    <recommendedName>
        <fullName evidence="3">DNA alkylation repair protein</fullName>
    </recommendedName>
</protein>
<dbReference type="Gene3D" id="1.25.40.290">
    <property type="entry name" value="ARM repeat domains"/>
    <property type="match status" value="1"/>
</dbReference>
<organism evidence="1 2">
    <name type="scientific">Limnothrix redekei LRLZ20PSL1</name>
    <dbReference type="NCBI Taxonomy" id="3112953"/>
    <lineage>
        <taxon>Bacteria</taxon>
        <taxon>Bacillati</taxon>
        <taxon>Cyanobacteriota</taxon>
        <taxon>Cyanophyceae</taxon>
        <taxon>Pseudanabaenales</taxon>
        <taxon>Pseudanabaenaceae</taxon>
        <taxon>Limnothrix</taxon>
    </lineage>
</organism>
<name>A0ABW7CDF1_9CYAN</name>
<evidence type="ECO:0000313" key="1">
    <source>
        <dbReference type="EMBL" id="MFG3819154.1"/>
    </source>
</evidence>
<gene>
    <name evidence="1" type="ORF">VPK24_16035</name>
</gene>
<comment type="caution">
    <text evidence="1">The sequence shown here is derived from an EMBL/GenBank/DDBJ whole genome shotgun (WGS) entry which is preliminary data.</text>
</comment>
<proteinExistence type="predicted"/>
<dbReference type="Proteomes" id="UP001604335">
    <property type="component" value="Unassembled WGS sequence"/>
</dbReference>
<dbReference type="InterPro" id="IPR016024">
    <property type="entry name" value="ARM-type_fold"/>
</dbReference>
<reference evidence="2" key="1">
    <citation type="journal article" date="2024" name="Algal Res.">
        <title>Biochemical, toxicological and genomic investigation of a high-biomass producing Limnothrix strain isolated from Italian shallow drinking water reservoir.</title>
        <authorList>
            <person name="Simonazzi M."/>
            <person name="Shishido T.K."/>
            <person name="Delbaje E."/>
            <person name="Wahlsten M."/>
            <person name="Fewer D.P."/>
            <person name="Sivonen K."/>
            <person name="Pezzolesi L."/>
            <person name="Pistocchi R."/>
        </authorList>
    </citation>
    <scope>NUCLEOTIDE SEQUENCE [LARGE SCALE GENOMIC DNA]</scope>
    <source>
        <strain evidence="2">LRLZ20PSL1</strain>
    </source>
</reference>
<evidence type="ECO:0000313" key="2">
    <source>
        <dbReference type="Proteomes" id="UP001604335"/>
    </source>
</evidence>
<keyword evidence="2" id="KW-1185">Reference proteome</keyword>
<evidence type="ECO:0008006" key="3">
    <source>
        <dbReference type="Google" id="ProtNLM"/>
    </source>
</evidence>
<dbReference type="RefSeq" id="WP_393014881.1">
    <property type="nucleotide sequence ID" value="NZ_JAZAQF010000086.1"/>
</dbReference>
<dbReference type="SUPFAM" id="SSF48371">
    <property type="entry name" value="ARM repeat"/>
    <property type="match status" value="1"/>
</dbReference>